<sequence>MVFQPLVIATVMASTALAGTLGQRAEPLQFGCGTLANTGQMDTTQNLLKRQAGEPPDDNSLIQLDFVVHLCCQSGRGSGENGGGPGRGGGPPEGAIHKQVDITNQMFASANISFKLQKIAPVKGGCGSVGFGNFQRLQQQVHEGGMGTLNVVYTEISRGERAMGLCNILDTRSGDLGEQDGCGVAMNTLPGAKGDTMSKVTPHEIGHWLSLGHPFSENRQCGDGDGIEDTPPQMSPTMGCPNGRGGGQGVFGQAGSDGGCQPGANQNNIMDYSSCEKLSFSKGQKQRIRRAARFRKGLISLPGARGGRFGGSVVGDPKSGSGVGEDPNSVGDPKGGSVIVGEAPGSGSVVGMSSAESGDGPGIMLSKGPPGDVRNFALESQNGASESEYSGPIY</sequence>
<dbReference type="GO" id="GO:0046872">
    <property type="term" value="F:metal ion binding"/>
    <property type="evidence" value="ECO:0007669"/>
    <property type="project" value="UniProtKB-KW"/>
</dbReference>
<dbReference type="PANTHER" id="PTHR47466">
    <property type="match status" value="1"/>
</dbReference>
<dbReference type="InterPro" id="IPR024079">
    <property type="entry name" value="MetalloPept_cat_dom_sf"/>
</dbReference>
<dbReference type="AlphaFoldDB" id="T5A9F9"/>
<feature type="domain" description="Peptidase M43 pregnancy-associated plasma-A" evidence="12">
    <location>
        <begin position="197"/>
        <end position="290"/>
    </location>
</feature>
<evidence type="ECO:0000259" key="12">
    <source>
        <dbReference type="Pfam" id="PF05572"/>
    </source>
</evidence>
<evidence type="ECO:0000313" key="13">
    <source>
        <dbReference type="EMBL" id="EQK99208.1"/>
    </source>
</evidence>
<evidence type="ECO:0000256" key="6">
    <source>
        <dbReference type="ARBA" id="ARBA00022801"/>
    </source>
</evidence>
<dbReference type="Pfam" id="PF05572">
    <property type="entry name" value="Peptidase_M43"/>
    <property type="match status" value="1"/>
</dbReference>
<evidence type="ECO:0000256" key="3">
    <source>
        <dbReference type="ARBA" id="ARBA00022670"/>
    </source>
</evidence>
<accession>T5A9F9</accession>
<dbReference type="EMBL" id="KE653567">
    <property type="protein sequence ID" value="EQK99208.1"/>
    <property type="molecule type" value="Genomic_DNA"/>
</dbReference>
<keyword evidence="6" id="KW-0378">Hydrolase</keyword>
<evidence type="ECO:0000256" key="1">
    <source>
        <dbReference type="ARBA" id="ARBA00003174"/>
    </source>
</evidence>
<feature type="region of interest" description="Disordered" evidence="10">
    <location>
        <begin position="309"/>
        <end position="394"/>
    </location>
</feature>
<dbReference type="InterPro" id="IPR008754">
    <property type="entry name" value="Peptidase_M43"/>
</dbReference>
<dbReference type="HOGENOM" id="CLU_700385_0_0_1"/>
<protein>
    <submittedName>
        <fullName evidence="13">Metalloprotease MEP1</fullName>
    </submittedName>
</protein>
<name>T5A9F9_OPHSC</name>
<gene>
    <name evidence="13" type="ORF">OCS_05080</name>
</gene>
<feature type="compositionally biased region" description="Gly residues" evidence="10">
    <location>
        <begin position="77"/>
        <end position="92"/>
    </location>
</feature>
<keyword evidence="3 13" id="KW-0645">Protease</keyword>
<dbReference type="SUPFAM" id="SSF55486">
    <property type="entry name" value="Metalloproteases ('zincins'), catalytic domain"/>
    <property type="match status" value="1"/>
</dbReference>
<feature type="compositionally biased region" description="Polar residues" evidence="10">
    <location>
        <begin position="378"/>
        <end position="388"/>
    </location>
</feature>
<evidence type="ECO:0000256" key="9">
    <source>
        <dbReference type="ARBA" id="ARBA00023157"/>
    </source>
</evidence>
<dbReference type="Gene3D" id="3.40.390.10">
    <property type="entry name" value="Collagenase (Catalytic Domain)"/>
    <property type="match status" value="1"/>
</dbReference>
<evidence type="ECO:0000313" key="14">
    <source>
        <dbReference type="Proteomes" id="UP000019374"/>
    </source>
</evidence>
<evidence type="ECO:0000256" key="7">
    <source>
        <dbReference type="ARBA" id="ARBA00022833"/>
    </source>
</evidence>
<evidence type="ECO:0000256" key="5">
    <source>
        <dbReference type="ARBA" id="ARBA00022729"/>
    </source>
</evidence>
<dbReference type="GO" id="GO:0008237">
    <property type="term" value="F:metallopeptidase activity"/>
    <property type="evidence" value="ECO:0007669"/>
    <property type="project" value="UniProtKB-KW"/>
</dbReference>
<keyword evidence="4" id="KW-0479">Metal-binding</keyword>
<proteinExistence type="inferred from homology"/>
<dbReference type="PANTHER" id="PTHR47466:SF1">
    <property type="entry name" value="METALLOPROTEASE MEP1 (AFU_ORTHOLOGUE AFUA_1G07730)-RELATED"/>
    <property type="match status" value="1"/>
</dbReference>
<evidence type="ECO:0000256" key="11">
    <source>
        <dbReference type="SAM" id="SignalP"/>
    </source>
</evidence>
<evidence type="ECO:0000256" key="8">
    <source>
        <dbReference type="ARBA" id="ARBA00023049"/>
    </source>
</evidence>
<evidence type="ECO:0000256" key="10">
    <source>
        <dbReference type="SAM" id="MobiDB-lite"/>
    </source>
</evidence>
<dbReference type="Proteomes" id="UP000019374">
    <property type="component" value="Unassembled WGS sequence"/>
</dbReference>
<keyword evidence="9" id="KW-1015">Disulfide bond</keyword>
<keyword evidence="8 13" id="KW-0482">Metalloprotease</keyword>
<evidence type="ECO:0000256" key="2">
    <source>
        <dbReference type="ARBA" id="ARBA00008721"/>
    </source>
</evidence>
<evidence type="ECO:0000256" key="4">
    <source>
        <dbReference type="ARBA" id="ARBA00022723"/>
    </source>
</evidence>
<comment type="function">
    <text evidence="1">Secreted metalloproteinase that allows assimilation of proteinaceous substrates.</text>
</comment>
<feature type="region of interest" description="Disordered" evidence="10">
    <location>
        <begin position="77"/>
        <end position="96"/>
    </location>
</feature>
<organism evidence="13 14">
    <name type="scientific">Ophiocordyceps sinensis (strain Co18 / CGMCC 3.14243)</name>
    <name type="common">Yarsagumba caterpillar fungus</name>
    <name type="synonym">Hirsutella sinensis</name>
    <dbReference type="NCBI Taxonomy" id="911162"/>
    <lineage>
        <taxon>Eukaryota</taxon>
        <taxon>Fungi</taxon>
        <taxon>Dikarya</taxon>
        <taxon>Ascomycota</taxon>
        <taxon>Pezizomycotina</taxon>
        <taxon>Sordariomycetes</taxon>
        <taxon>Hypocreomycetidae</taxon>
        <taxon>Hypocreales</taxon>
        <taxon>Ophiocordycipitaceae</taxon>
        <taxon>Ophiocordyceps</taxon>
    </lineage>
</organism>
<dbReference type="GO" id="GO:0006508">
    <property type="term" value="P:proteolysis"/>
    <property type="evidence" value="ECO:0007669"/>
    <property type="project" value="UniProtKB-KW"/>
</dbReference>
<keyword evidence="5 11" id="KW-0732">Signal</keyword>
<feature type="signal peptide" evidence="11">
    <location>
        <begin position="1"/>
        <end position="18"/>
    </location>
</feature>
<feature type="chain" id="PRO_5004596572" evidence="11">
    <location>
        <begin position="19"/>
        <end position="394"/>
    </location>
</feature>
<keyword evidence="7" id="KW-0862">Zinc</keyword>
<comment type="similarity">
    <text evidence="2">Belongs to the peptidase M43B family.</text>
</comment>
<reference evidence="13 14" key="1">
    <citation type="journal article" date="2013" name="Chin. Sci. Bull.">
        <title>Genome survey uncovers the secrets of sex and lifestyle in caterpillar fungus.</title>
        <authorList>
            <person name="Hu X."/>
            <person name="Zhang Y."/>
            <person name="Xiao G."/>
            <person name="Zheng P."/>
            <person name="Xia Y."/>
            <person name="Zhang X."/>
            <person name="St Leger R.J."/>
            <person name="Liu X."/>
            <person name="Wang C."/>
        </authorList>
    </citation>
    <scope>NUCLEOTIDE SEQUENCE [LARGE SCALE GENOMIC DNA]</scope>
    <source>
        <strain evidence="14">Co18 / CGMCC 3.14243</strain>
        <tissue evidence="13">Fruit-body</tissue>
    </source>
</reference>